<dbReference type="InterPro" id="IPR011009">
    <property type="entry name" value="Kinase-like_dom_sf"/>
</dbReference>
<name>A0ABR3YTR9_9PEZI</name>
<dbReference type="GO" id="GO:0004674">
    <property type="term" value="F:protein serine/threonine kinase activity"/>
    <property type="evidence" value="ECO:0007669"/>
    <property type="project" value="UniProtKB-EC"/>
</dbReference>
<keyword evidence="4" id="KW-0597">Phosphoprotein</keyword>
<evidence type="ECO:0000313" key="15">
    <source>
        <dbReference type="Proteomes" id="UP001583186"/>
    </source>
</evidence>
<keyword evidence="6 11" id="KW-0547">Nucleotide-binding</keyword>
<dbReference type="EMBL" id="JAWCUI010000050">
    <property type="protein sequence ID" value="KAL1891759.1"/>
    <property type="molecule type" value="Genomic_DNA"/>
</dbReference>
<comment type="similarity">
    <text evidence="1">Belongs to the protein kinase superfamily. CAMK Ser/Thr protein kinase family. NIM1 subfamily.</text>
</comment>
<accession>A0ABR3YTR9</accession>
<evidence type="ECO:0000256" key="8">
    <source>
        <dbReference type="ARBA" id="ARBA00022840"/>
    </source>
</evidence>
<dbReference type="SMART" id="SM00220">
    <property type="entry name" value="S_TKc"/>
    <property type="match status" value="1"/>
</dbReference>
<feature type="region of interest" description="Disordered" evidence="12">
    <location>
        <begin position="1129"/>
        <end position="1189"/>
    </location>
</feature>
<comment type="catalytic activity">
    <reaction evidence="10">
        <text>L-seryl-[protein] + ATP = O-phospho-L-seryl-[protein] + ADP + H(+)</text>
        <dbReference type="Rhea" id="RHEA:17989"/>
        <dbReference type="Rhea" id="RHEA-COMP:9863"/>
        <dbReference type="Rhea" id="RHEA-COMP:11604"/>
        <dbReference type="ChEBI" id="CHEBI:15378"/>
        <dbReference type="ChEBI" id="CHEBI:29999"/>
        <dbReference type="ChEBI" id="CHEBI:30616"/>
        <dbReference type="ChEBI" id="CHEBI:83421"/>
        <dbReference type="ChEBI" id="CHEBI:456216"/>
        <dbReference type="EC" id="2.7.11.1"/>
    </reaction>
</comment>
<feature type="compositionally biased region" description="Low complexity" evidence="12">
    <location>
        <begin position="666"/>
        <end position="683"/>
    </location>
</feature>
<gene>
    <name evidence="14" type="primary">GIN4</name>
    <name evidence="14" type="ORF">Sste5346_007509</name>
</gene>
<proteinExistence type="inferred from homology"/>
<keyword evidence="5 14" id="KW-0808">Transferase</keyword>
<feature type="region of interest" description="Disordered" evidence="12">
    <location>
        <begin position="1"/>
        <end position="48"/>
    </location>
</feature>
<comment type="catalytic activity">
    <reaction evidence="9">
        <text>L-threonyl-[protein] + ATP = O-phospho-L-threonyl-[protein] + ADP + H(+)</text>
        <dbReference type="Rhea" id="RHEA:46608"/>
        <dbReference type="Rhea" id="RHEA-COMP:11060"/>
        <dbReference type="Rhea" id="RHEA-COMP:11605"/>
        <dbReference type="ChEBI" id="CHEBI:15378"/>
        <dbReference type="ChEBI" id="CHEBI:30013"/>
        <dbReference type="ChEBI" id="CHEBI:30616"/>
        <dbReference type="ChEBI" id="CHEBI:61977"/>
        <dbReference type="ChEBI" id="CHEBI:456216"/>
        <dbReference type="EC" id="2.7.11.1"/>
    </reaction>
</comment>
<dbReference type="EC" id="2.7.11.1" evidence="2"/>
<dbReference type="PROSITE" id="PS00108">
    <property type="entry name" value="PROTEIN_KINASE_ST"/>
    <property type="match status" value="1"/>
</dbReference>
<evidence type="ECO:0000259" key="13">
    <source>
        <dbReference type="PROSITE" id="PS50011"/>
    </source>
</evidence>
<feature type="compositionally biased region" description="Polar residues" evidence="12">
    <location>
        <begin position="1072"/>
        <end position="1087"/>
    </location>
</feature>
<dbReference type="Pfam" id="PF16797">
    <property type="entry name" value="Fungal_KA1"/>
    <property type="match status" value="1"/>
</dbReference>
<feature type="region of interest" description="Disordered" evidence="12">
    <location>
        <begin position="663"/>
        <end position="732"/>
    </location>
</feature>
<dbReference type="InterPro" id="IPR031850">
    <property type="entry name" value="Fungal_KA1_dom"/>
</dbReference>
<feature type="compositionally biased region" description="Basic and acidic residues" evidence="12">
    <location>
        <begin position="1016"/>
        <end position="1029"/>
    </location>
</feature>
<feature type="region of interest" description="Disordered" evidence="12">
    <location>
        <begin position="132"/>
        <end position="178"/>
    </location>
</feature>
<evidence type="ECO:0000256" key="4">
    <source>
        <dbReference type="ARBA" id="ARBA00022553"/>
    </source>
</evidence>
<dbReference type="InterPro" id="IPR043024">
    <property type="entry name" value="KA1_sf_fungal"/>
</dbReference>
<feature type="compositionally biased region" description="Low complexity" evidence="12">
    <location>
        <begin position="1030"/>
        <end position="1040"/>
    </location>
</feature>
<keyword evidence="7 14" id="KW-0418">Kinase</keyword>
<evidence type="ECO:0000256" key="2">
    <source>
        <dbReference type="ARBA" id="ARBA00012513"/>
    </source>
</evidence>
<dbReference type="PROSITE" id="PS50011">
    <property type="entry name" value="PROTEIN_KINASE_DOM"/>
    <property type="match status" value="1"/>
</dbReference>
<feature type="compositionally biased region" description="Basic and acidic residues" evidence="12">
    <location>
        <begin position="816"/>
        <end position="831"/>
    </location>
</feature>
<evidence type="ECO:0000256" key="1">
    <source>
        <dbReference type="ARBA" id="ARBA00010791"/>
    </source>
</evidence>
<feature type="compositionally biased region" description="Polar residues" evidence="12">
    <location>
        <begin position="1"/>
        <end position="11"/>
    </location>
</feature>
<dbReference type="PANTHER" id="PTHR24346">
    <property type="entry name" value="MAP/MICROTUBULE AFFINITY-REGULATING KINASE"/>
    <property type="match status" value="1"/>
</dbReference>
<evidence type="ECO:0000256" key="11">
    <source>
        <dbReference type="PROSITE-ProRule" id="PRU10141"/>
    </source>
</evidence>
<feature type="compositionally biased region" description="Basic and acidic residues" evidence="12">
    <location>
        <begin position="1177"/>
        <end position="1189"/>
    </location>
</feature>
<evidence type="ECO:0000256" key="3">
    <source>
        <dbReference type="ARBA" id="ARBA00022527"/>
    </source>
</evidence>
<evidence type="ECO:0000256" key="7">
    <source>
        <dbReference type="ARBA" id="ARBA00022777"/>
    </source>
</evidence>
<feature type="binding site" evidence="11">
    <location>
        <position position="206"/>
    </location>
    <ligand>
        <name>ATP</name>
        <dbReference type="ChEBI" id="CHEBI:30616"/>
    </ligand>
</feature>
<keyword evidence="3" id="KW-0723">Serine/threonine-protein kinase</keyword>
<feature type="region of interest" description="Disordered" evidence="12">
    <location>
        <begin position="781"/>
        <end position="846"/>
    </location>
</feature>
<dbReference type="SUPFAM" id="SSF56112">
    <property type="entry name" value="Protein kinase-like (PK-like)"/>
    <property type="match status" value="1"/>
</dbReference>
<evidence type="ECO:0000313" key="14">
    <source>
        <dbReference type="EMBL" id="KAL1891759.1"/>
    </source>
</evidence>
<comment type="caution">
    <text evidence="14">The sequence shown here is derived from an EMBL/GenBank/DDBJ whole genome shotgun (WGS) entry which is preliminary data.</text>
</comment>
<keyword evidence="8 11" id="KW-0067">ATP-binding</keyword>
<protein>
    <recommendedName>
        <fullName evidence="2">non-specific serine/threonine protein kinase</fullName>
        <ecNumber evidence="2">2.7.11.1</ecNumber>
    </recommendedName>
</protein>
<feature type="compositionally biased region" description="Polar residues" evidence="12">
    <location>
        <begin position="984"/>
        <end position="1002"/>
    </location>
</feature>
<dbReference type="InterPro" id="IPR017441">
    <property type="entry name" value="Protein_kinase_ATP_BS"/>
</dbReference>
<feature type="compositionally biased region" description="Basic and acidic residues" evidence="12">
    <location>
        <begin position="143"/>
        <end position="152"/>
    </location>
</feature>
<feature type="region of interest" description="Disordered" evidence="12">
    <location>
        <begin position="898"/>
        <end position="1099"/>
    </location>
</feature>
<dbReference type="Gene3D" id="1.10.510.10">
    <property type="entry name" value="Transferase(Phosphotransferase) domain 1"/>
    <property type="match status" value="1"/>
</dbReference>
<dbReference type="Pfam" id="PF00069">
    <property type="entry name" value="Pkinase"/>
    <property type="match status" value="1"/>
</dbReference>
<dbReference type="InterPro" id="IPR000719">
    <property type="entry name" value="Prot_kinase_dom"/>
</dbReference>
<reference evidence="14 15" key="1">
    <citation type="journal article" date="2024" name="IMA Fungus">
        <title>IMA Genome - F19 : A genome assembly and annotation guide to empower mycologists, including annotated draft genome sequences of Ceratocystis pirilliformis, Diaporthe australafricana, Fusarium ophioides, Paecilomyces lecythidis, and Sporothrix stenoceras.</title>
        <authorList>
            <person name="Aylward J."/>
            <person name="Wilson A.M."/>
            <person name="Visagie C.M."/>
            <person name="Spraker J."/>
            <person name="Barnes I."/>
            <person name="Buitendag C."/>
            <person name="Ceriani C."/>
            <person name="Del Mar Angel L."/>
            <person name="du Plessis D."/>
            <person name="Fuchs T."/>
            <person name="Gasser K."/>
            <person name="Kramer D."/>
            <person name="Li W."/>
            <person name="Munsamy K."/>
            <person name="Piso A."/>
            <person name="Price J.L."/>
            <person name="Sonnekus B."/>
            <person name="Thomas C."/>
            <person name="van der Nest A."/>
            <person name="van Dijk A."/>
            <person name="van Heerden A."/>
            <person name="van Vuuren N."/>
            <person name="Yilmaz N."/>
            <person name="Duong T.A."/>
            <person name="van der Merwe N.A."/>
            <person name="Wingfield M.J."/>
            <person name="Wingfield B.D."/>
        </authorList>
    </citation>
    <scope>NUCLEOTIDE SEQUENCE [LARGE SCALE GENOMIC DNA]</scope>
    <source>
        <strain evidence="14 15">CMW 5346</strain>
    </source>
</reference>
<feature type="compositionally biased region" description="Low complexity" evidence="12">
    <location>
        <begin position="1003"/>
        <end position="1014"/>
    </location>
</feature>
<dbReference type="Proteomes" id="UP001583186">
    <property type="component" value="Unassembled WGS sequence"/>
</dbReference>
<dbReference type="Gene3D" id="3.30.310.220">
    <property type="entry name" value="Fungal kinase associated-1 domain"/>
    <property type="match status" value="1"/>
</dbReference>
<keyword evidence="15" id="KW-1185">Reference proteome</keyword>
<evidence type="ECO:0000256" key="5">
    <source>
        <dbReference type="ARBA" id="ARBA00022679"/>
    </source>
</evidence>
<feature type="compositionally biased region" description="Polar residues" evidence="12">
    <location>
        <begin position="21"/>
        <end position="38"/>
    </location>
</feature>
<dbReference type="PROSITE" id="PS00107">
    <property type="entry name" value="PROTEIN_KINASE_ATP"/>
    <property type="match status" value="1"/>
</dbReference>
<feature type="compositionally biased region" description="Low complexity" evidence="12">
    <location>
        <begin position="1141"/>
        <end position="1165"/>
    </location>
</feature>
<organism evidence="14 15">
    <name type="scientific">Sporothrix stenoceras</name>
    <dbReference type="NCBI Taxonomy" id="5173"/>
    <lineage>
        <taxon>Eukaryota</taxon>
        <taxon>Fungi</taxon>
        <taxon>Dikarya</taxon>
        <taxon>Ascomycota</taxon>
        <taxon>Pezizomycotina</taxon>
        <taxon>Sordariomycetes</taxon>
        <taxon>Sordariomycetidae</taxon>
        <taxon>Ophiostomatales</taxon>
        <taxon>Ophiostomataceae</taxon>
        <taxon>Sporothrix</taxon>
    </lineage>
</organism>
<feature type="compositionally biased region" description="Low complexity" evidence="12">
    <location>
        <begin position="90"/>
        <end position="108"/>
    </location>
</feature>
<feature type="region of interest" description="Disordered" evidence="12">
    <location>
        <begin position="90"/>
        <end position="118"/>
    </location>
</feature>
<dbReference type="PANTHER" id="PTHR24346:SF110">
    <property type="entry name" value="NON-SPECIFIC SERINE_THREONINE PROTEIN KINASE"/>
    <property type="match status" value="1"/>
</dbReference>
<evidence type="ECO:0000256" key="10">
    <source>
        <dbReference type="ARBA" id="ARBA00048679"/>
    </source>
</evidence>
<evidence type="ECO:0000256" key="12">
    <source>
        <dbReference type="SAM" id="MobiDB-lite"/>
    </source>
</evidence>
<dbReference type="InterPro" id="IPR008271">
    <property type="entry name" value="Ser/Thr_kinase_AS"/>
</dbReference>
<evidence type="ECO:0000256" key="6">
    <source>
        <dbReference type="ARBA" id="ARBA00022741"/>
    </source>
</evidence>
<sequence length="1326" mass="148345">MASRASPSRTGNRVPFGDATSRANTPNAPQVPAQSNKHATGAYIENSDSTANTKLSASLSAVAPGPASVDQQQRHYDQYYQEYQQAYQQQQAAQQHAQQQHANQNQHQQRQHHQQQYADHDMTDAPLMDHAEASKRNSAASRDSQHTVDSKRASQYSSCDGFPNKKSHIGPWQLGKTLGKGSSARVRAARHCTTHQPVAVKIIAKKTARMTQSGSIAQLDQFDSNLPENVNGVRRMPLAIEREVAILKLIEHPNIVKLYDIWENRNEIYLILEYVENGDLFTYVSQNGALTEEASIFVFRQMMSAVQYCHAYNICHRDLKPENILLKADGQIKIADFGMAALHQGPRYHLQTSCGSPHYAAPELLKARPYRGDKADIWSMGVILFVMLAGRLPFDEDDMGLMLAKAKKGIYTMPSSFSPDAKNLVHRILQIEPEVRISMNKMWQHPLVWKYGYLDDLGSNGTDGQGQGGRGTQVTPLDLANIDTQIFRQLRSMWHTLREDDLAAKLVSNEPNDQKLFYWLLHGYRERQQEDYNPTLTHSVSDYHHVNQVYSKKVSTRKFSNSNAAGHKRSVSRFTVISNVAETEAGTEAGTVKSYDPYKSSIIMEPSDTRASHAKIVVHRNNPNVEAEVRSMVQAEAMKAKASSAATKKKVYVQQRRGSAAYLKASRGSMSSIRSTRSMRSMSGKQGVRPSSRHKRGVDFSKARKPSAYEVEADTEPLMSGANGVPQSRDTTPVWNEDLTDFSCKIAKDLDDAFMSSLLAVDSSEHDEGRDSPYSIRISSQELAEAPAPPTQSSQSKKYKPWHSRPLPPSPPRSESVQREIAKAKDKEQKRPKTSAGAKGTRHESAAIGVATSSNTKLQARIVDVQPFSNGSDDRRIVSAPVYSQSGKPGVMQLPSIYETGQENWPLADKDKPRASSAPSKKNAPHKAQDIEELAHMAQAENTIRLVVSPTNTRPKGPISTPRPISLPKKVSRAEPTKARPVSDPQQNTRQRSLENLKQAHTSDQQSLRQQQRPSSRRDEKAAKYRPELITETIVEETTVSNHGSMSGGSDRSSVLPARRSWFKRQSKTDIRNSAVQVSERPVSQISRHTEASVAAPPQALSRKKSFIFPFWKTKSDAKLTAADEDSQFEAEGVLERPRNSRMNSANSRSSRNSKNSGNGSQRSKNSNKGRSAHAGWNDHDDEPARKIDPQQNWLSRLFRVKPATRHLCLGMSQRRARQEVVMLLRDWRRYGIRDIEVDKERNIVFAKVGSDNYLGIREVSFACEIITVIEHGKRNHLCILRLTQEKGSANSFHKVADTIKGVMRERHLLVPDKRKAKMMVKTLNS</sequence>
<feature type="domain" description="Protein kinase" evidence="13">
    <location>
        <begin position="172"/>
        <end position="448"/>
    </location>
</feature>
<evidence type="ECO:0000256" key="9">
    <source>
        <dbReference type="ARBA" id="ARBA00047899"/>
    </source>
</evidence>
<feature type="compositionally biased region" description="Polar residues" evidence="12">
    <location>
        <begin position="1041"/>
        <end position="1053"/>
    </location>
</feature>